<dbReference type="Pfam" id="PF00480">
    <property type="entry name" value="ROK"/>
    <property type="match status" value="1"/>
</dbReference>
<dbReference type="RefSeq" id="WP_344794311.1">
    <property type="nucleotide sequence ID" value="NZ_BAABAU010000001.1"/>
</dbReference>
<dbReference type="PANTHER" id="PTHR18964">
    <property type="entry name" value="ROK (REPRESSOR, ORF, KINASE) FAMILY"/>
    <property type="match status" value="1"/>
</dbReference>
<comment type="caution">
    <text evidence="3">The sequence shown here is derived from an EMBL/GenBank/DDBJ whole genome shotgun (WGS) entry which is preliminary data.</text>
</comment>
<comment type="similarity">
    <text evidence="1">Belongs to the ROK (NagC/XylR) family.</text>
</comment>
<reference evidence="4" key="1">
    <citation type="journal article" date="2019" name="Int. J. Syst. Evol. Microbiol.">
        <title>The Global Catalogue of Microorganisms (GCM) 10K type strain sequencing project: providing services to taxonomists for standard genome sequencing and annotation.</title>
        <authorList>
            <consortium name="The Broad Institute Genomics Platform"/>
            <consortium name="The Broad Institute Genome Sequencing Center for Infectious Disease"/>
            <person name="Wu L."/>
            <person name="Ma J."/>
        </authorList>
    </citation>
    <scope>NUCLEOTIDE SEQUENCE [LARGE SCALE GENOMIC DNA]</scope>
    <source>
        <strain evidence="4">JCM 17442</strain>
    </source>
</reference>
<gene>
    <name evidence="3" type="ORF">GCM10022256_13240</name>
</gene>
<organism evidence="3 4">
    <name type="scientific">Frondihabitans peucedani</name>
    <dbReference type="NCBI Taxonomy" id="598626"/>
    <lineage>
        <taxon>Bacteria</taxon>
        <taxon>Bacillati</taxon>
        <taxon>Actinomycetota</taxon>
        <taxon>Actinomycetes</taxon>
        <taxon>Micrococcales</taxon>
        <taxon>Microbacteriaceae</taxon>
        <taxon>Frondihabitans</taxon>
    </lineage>
</organism>
<dbReference type="SUPFAM" id="SSF46785">
    <property type="entry name" value="Winged helix' DNA-binding domain"/>
    <property type="match status" value="1"/>
</dbReference>
<evidence type="ECO:0000313" key="3">
    <source>
        <dbReference type="EMBL" id="GAA4265712.1"/>
    </source>
</evidence>
<evidence type="ECO:0000259" key="2">
    <source>
        <dbReference type="Pfam" id="PF09339"/>
    </source>
</evidence>
<proteinExistence type="inferred from homology"/>
<dbReference type="InterPro" id="IPR000600">
    <property type="entry name" value="ROK"/>
</dbReference>
<dbReference type="Proteomes" id="UP001501594">
    <property type="component" value="Unassembled WGS sequence"/>
</dbReference>
<dbReference type="Gene3D" id="1.10.10.10">
    <property type="entry name" value="Winged helix-like DNA-binding domain superfamily/Winged helix DNA-binding domain"/>
    <property type="match status" value="1"/>
</dbReference>
<dbReference type="EMBL" id="BAABAU010000001">
    <property type="protein sequence ID" value="GAA4265712.1"/>
    <property type="molecule type" value="Genomic_DNA"/>
</dbReference>
<keyword evidence="4" id="KW-1185">Reference proteome</keyword>
<evidence type="ECO:0000256" key="1">
    <source>
        <dbReference type="ARBA" id="ARBA00006479"/>
    </source>
</evidence>
<name>A0ABP8E0H4_9MICO</name>
<dbReference type="InterPro" id="IPR036390">
    <property type="entry name" value="WH_DNA-bd_sf"/>
</dbReference>
<dbReference type="Gene3D" id="3.30.420.40">
    <property type="match status" value="2"/>
</dbReference>
<evidence type="ECO:0000313" key="4">
    <source>
        <dbReference type="Proteomes" id="UP001501594"/>
    </source>
</evidence>
<accession>A0ABP8E0H4</accession>
<dbReference type="Pfam" id="PF09339">
    <property type="entry name" value="HTH_IclR"/>
    <property type="match status" value="1"/>
</dbReference>
<sequence length="408" mass="42594">MNHRHLQDADHAAGSAGDILRLIRGSDAMSRSTLARVTGLAPSTVSLRVESLISLGLVRESGAEESRGGRRARRLELAGDQGFVAAVDIGANHVRVVLSDLTGRSLVDSDETGHAGVPVSDDPEETVEALWRRIIALADSTGLAEADFRGVAISIPAPIEYPSGRIVTPSFMPTWHEADLPGLFAAHTDSPVLVENDANLIALFESTERGRTDENQLLAVKLGTRIGCGILASGRLHRGIGGAAGEISHMEVKGVSVIPCTCGVPNCLDSVVSGGALVAKLRAQGLDAETASDVVALGARGEPLALEAIREAGARIGESLAGIVNFFNPREVVLAGSMSASLPLVAAIRAELFQKCLPLAAHDLEVRATRDPFVAGIRGATLLALDEVLAPARIDALVKDVADDLRTA</sequence>
<dbReference type="PANTHER" id="PTHR18964:SF173">
    <property type="entry name" value="GLUCOKINASE"/>
    <property type="match status" value="1"/>
</dbReference>
<dbReference type="InterPro" id="IPR005471">
    <property type="entry name" value="Tscrpt_reg_IclR_N"/>
</dbReference>
<protein>
    <submittedName>
        <fullName evidence="3">ROK family protein</fullName>
    </submittedName>
</protein>
<dbReference type="InterPro" id="IPR036388">
    <property type="entry name" value="WH-like_DNA-bd_sf"/>
</dbReference>
<feature type="domain" description="HTH iclR-type" evidence="2">
    <location>
        <begin position="17"/>
        <end position="60"/>
    </location>
</feature>
<dbReference type="SUPFAM" id="SSF53067">
    <property type="entry name" value="Actin-like ATPase domain"/>
    <property type="match status" value="1"/>
</dbReference>
<dbReference type="InterPro" id="IPR043129">
    <property type="entry name" value="ATPase_NBD"/>
</dbReference>